<evidence type="ECO:0000313" key="3">
    <source>
        <dbReference type="Proteomes" id="UP000004828"/>
    </source>
</evidence>
<dbReference type="HOGENOM" id="CLU_3065819_0_0_9"/>
<dbReference type="Proteomes" id="UP000004828">
    <property type="component" value="Unassembled WGS sequence"/>
</dbReference>
<evidence type="ECO:0000256" key="1">
    <source>
        <dbReference type="SAM" id="Phobius"/>
    </source>
</evidence>
<feature type="transmembrane region" description="Helical" evidence="1">
    <location>
        <begin position="9"/>
        <end position="27"/>
    </location>
</feature>
<name>C7G9M8_9FIRM</name>
<proteinExistence type="predicted"/>
<organism evidence="2 3">
    <name type="scientific">Roseburia intestinalis L1-82</name>
    <dbReference type="NCBI Taxonomy" id="536231"/>
    <lineage>
        <taxon>Bacteria</taxon>
        <taxon>Bacillati</taxon>
        <taxon>Bacillota</taxon>
        <taxon>Clostridia</taxon>
        <taxon>Lachnospirales</taxon>
        <taxon>Lachnospiraceae</taxon>
        <taxon>Roseburia</taxon>
    </lineage>
</organism>
<dbReference type="AlphaFoldDB" id="C7G9M8"/>
<gene>
    <name evidence="2" type="ORF">ROSINTL182_06607</name>
</gene>
<dbReference type="EMBL" id="ABYJ02000070">
    <property type="protein sequence ID" value="EEV01439.1"/>
    <property type="molecule type" value="Genomic_DNA"/>
</dbReference>
<comment type="caution">
    <text evidence="2">The sequence shown here is derived from an EMBL/GenBank/DDBJ whole genome shotgun (WGS) entry which is preliminary data.</text>
</comment>
<keyword evidence="1" id="KW-1133">Transmembrane helix</keyword>
<protein>
    <submittedName>
        <fullName evidence="2">Uncharacterized protein</fullName>
    </submittedName>
</protein>
<evidence type="ECO:0000313" key="2">
    <source>
        <dbReference type="EMBL" id="EEV01439.1"/>
    </source>
</evidence>
<reference evidence="2 3" key="1">
    <citation type="submission" date="2009-08" db="EMBL/GenBank/DDBJ databases">
        <authorList>
            <person name="Weinstock G."/>
            <person name="Sodergren E."/>
            <person name="Clifton S."/>
            <person name="Fulton L."/>
            <person name="Fulton B."/>
            <person name="Courtney L."/>
            <person name="Fronick C."/>
            <person name="Harrison M."/>
            <person name="Strong C."/>
            <person name="Farmer C."/>
            <person name="Delahaunty K."/>
            <person name="Markovic C."/>
            <person name="Hall O."/>
            <person name="Minx P."/>
            <person name="Tomlinson C."/>
            <person name="Mitreva M."/>
            <person name="Nelson J."/>
            <person name="Hou S."/>
            <person name="Wollam A."/>
            <person name="Pepin K.H."/>
            <person name="Johnson M."/>
            <person name="Bhonagiri V."/>
            <person name="Nash W.E."/>
            <person name="Warren W."/>
            <person name="Chinwalla A."/>
            <person name="Mardis E.R."/>
            <person name="Wilson R.K."/>
        </authorList>
    </citation>
    <scope>NUCLEOTIDE SEQUENCE [LARGE SCALE GENOMIC DNA]</scope>
    <source>
        <strain evidence="2 3">L1-82</strain>
    </source>
</reference>
<keyword evidence="1" id="KW-0812">Transmembrane</keyword>
<accession>C7G9M8</accession>
<keyword evidence="1" id="KW-0472">Membrane</keyword>
<sequence>MFIFIVCHIAYLLLILIIVIITVIKISNNPFFVNYFFVKIRTTKKAPHLRITP</sequence>